<dbReference type="RefSeq" id="WP_108346209.1">
    <property type="nucleotide sequence ID" value="NZ_PYXZ01000011.1"/>
</dbReference>
<dbReference type="OrthoDB" id="9772295at2"/>
<protein>
    <submittedName>
        <fullName evidence="2">DUF1800 domain-containing protein</fullName>
    </submittedName>
</protein>
<keyword evidence="3" id="KW-1185">Reference proteome</keyword>
<dbReference type="InterPro" id="IPR014917">
    <property type="entry name" value="DUF1800"/>
</dbReference>
<dbReference type="EMBL" id="PYXZ01000011">
    <property type="protein sequence ID" value="PUA79248.1"/>
    <property type="molecule type" value="Genomic_DNA"/>
</dbReference>
<evidence type="ECO:0000256" key="1">
    <source>
        <dbReference type="SAM" id="MobiDB-lite"/>
    </source>
</evidence>
<evidence type="ECO:0000313" key="3">
    <source>
        <dbReference type="Proteomes" id="UP000244867"/>
    </source>
</evidence>
<dbReference type="AlphaFoldDB" id="A0A2R7YS60"/>
<accession>A0A2R7YS60</accession>
<proteinExistence type="predicted"/>
<organism evidence="2 3">
    <name type="scientific">Nocardioides currus</name>
    <dbReference type="NCBI Taxonomy" id="2133958"/>
    <lineage>
        <taxon>Bacteria</taxon>
        <taxon>Bacillati</taxon>
        <taxon>Actinomycetota</taxon>
        <taxon>Actinomycetes</taxon>
        <taxon>Propionibacteriales</taxon>
        <taxon>Nocardioidaceae</taxon>
        <taxon>Nocardioides</taxon>
    </lineage>
</organism>
<gene>
    <name evidence="2" type="ORF">C7S10_19650</name>
</gene>
<dbReference type="Pfam" id="PF08811">
    <property type="entry name" value="DUF1800"/>
    <property type="match status" value="1"/>
</dbReference>
<evidence type="ECO:0000313" key="2">
    <source>
        <dbReference type="EMBL" id="PUA79248.1"/>
    </source>
</evidence>
<feature type="region of interest" description="Disordered" evidence="1">
    <location>
        <begin position="1"/>
        <end position="29"/>
    </location>
</feature>
<sequence>MTSPTTKKPGKKPAKKPAKDPSSLSGPDRHLALRFSYGLTPELRRDVRRLGGRGWFEHQLEPRKISDRKADDLAGWWPSLGRSPLDLWQRTQSEVEPGWQVMEDYARWVLMRRITSKRQLLEVMAEFWENHFHVPVDADGVFTHRVPYGKALRAGALGSFKDLLFTATTHPAMGIYLNNAESTKAAPNENLGRELLELHTVGRDAYSEDDVKDSARILTGWRVDVWKTFAAKYSPDDHATGTVKVLKFKDANTSRDGRAVTRRYTDYLATHPATAERIARKLAVKFVRDDPPAALVKHLAKVYLKHDTEIVPVLHELVSSPVFSASRGTKVRDPGEDVVATWRALQVKARKPGSDSSGAEAILWQTSGLGQRPFAWSRPDGQPITNAAWASTGRMTGSWRMHYSMAGGWWPKDDLRYRPPKAWLPGTKVRFEDLVDHLSAEILSRPATAQLLSACCQAVGVRPGTRIDQEHAVVQWQMPLLLTTLLDSPAHMTR</sequence>
<reference evidence="2 3" key="1">
    <citation type="submission" date="2018-03" db="EMBL/GenBank/DDBJ databases">
        <authorList>
            <person name="Keele B.F."/>
        </authorList>
    </citation>
    <scope>NUCLEOTIDE SEQUENCE [LARGE SCALE GENOMIC DNA]</scope>
    <source>
        <strain evidence="2 3">IB-3</strain>
    </source>
</reference>
<name>A0A2R7YS60_9ACTN</name>
<comment type="caution">
    <text evidence="2">The sequence shown here is derived from an EMBL/GenBank/DDBJ whole genome shotgun (WGS) entry which is preliminary data.</text>
</comment>
<dbReference type="Proteomes" id="UP000244867">
    <property type="component" value="Unassembled WGS sequence"/>
</dbReference>